<dbReference type="InterPro" id="IPR001851">
    <property type="entry name" value="ABC_transp_permease"/>
</dbReference>
<evidence type="ECO:0008006" key="11">
    <source>
        <dbReference type="Google" id="ProtNLM"/>
    </source>
</evidence>
<keyword evidence="4 9" id="KW-0812">Transmembrane</keyword>
<evidence type="ECO:0000256" key="1">
    <source>
        <dbReference type="ARBA" id="ARBA00004651"/>
    </source>
</evidence>
<name>A0A0F9Q0Y0_9ZZZZ</name>
<evidence type="ECO:0000256" key="9">
    <source>
        <dbReference type="SAM" id="Phobius"/>
    </source>
</evidence>
<proteinExistence type="inferred from homology"/>
<evidence type="ECO:0000256" key="2">
    <source>
        <dbReference type="ARBA" id="ARBA00022448"/>
    </source>
</evidence>
<dbReference type="GO" id="GO:0022857">
    <property type="term" value="F:transmembrane transporter activity"/>
    <property type="evidence" value="ECO:0007669"/>
    <property type="project" value="InterPro"/>
</dbReference>
<reference evidence="10" key="1">
    <citation type="journal article" date="2015" name="Nature">
        <title>Complex archaea that bridge the gap between prokaryotes and eukaryotes.</title>
        <authorList>
            <person name="Spang A."/>
            <person name="Saw J.H."/>
            <person name="Jorgensen S.L."/>
            <person name="Zaremba-Niedzwiedzka K."/>
            <person name="Martijn J."/>
            <person name="Lind A.E."/>
            <person name="van Eijk R."/>
            <person name="Schleper C."/>
            <person name="Guy L."/>
            <person name="Ettema T.J."/>
        </authorList>
    </citation>
    <scope>NUCLEOTIDE SEQUENCE</scope>
</reference>
<comment type="subcellular location">
    <subcellularLocation>
        <location evidence="1">Cell membrane</location>
        <topology evidence="1">Multi-pass membrane protein</topology>
    </subcellularLocation>
</comment>
<comment type="similarity">
    <text evidence="8">Belongs to the binding-protein-dependent transport system permease family. LivHM subfamily.</text>
</comment>
<evidence type="ECO:0000313" key="10">
    <source>
        <dbReference type="EMBL" id="KKM99087.1"/>
    </source>
</evidence>
<dbReference type="GO" id="GO:0006865">
    <property type="term" value="P:amino acid transport"/>
    <property type="evidence" value="ECO:0007669"/>
    <property type="project" value="UniProtKB-KW"/>
</dbReference>
<comment type="caution">
    <text evidence="10">The sequence shown here is derived from an EMBL/GenBank/DDBJ whole genome shotgun (WGS) entry which is preliminary data.</text>
</comment>
<feature type="transmembrane region" description="Helical" evidence="9">
    <location>
        <begin position="70"/>
        <end position="96"/>
    </location>
</feature>
<accession>A0A0F9Q0Y0</accession>
<evidence type="ECO:0000256" key="8">
    <source>
        <dbReference type="ARBA" id="ARBA00037998"/>
    </source>
</evidence>
<evidence type="ECO:0000256" key="6">
    <source>
        <dbReference type="ARBA" id="ARBA00022989"/>
    </source>
</evidence>
<evidence type="ECO:0000256" key="5">
    <source>
        <dbReference type="ARBA" id="ARBA00022970"/>
    </source>
</evidence>
<feature type="transmembrane region" description="Helical" evidence="9">
    <location>
        <begin position="168"/>
        <end position="186"/>
    </location>
</feature>
<keyword evidence="7 9" id="KW-0472">Membrane</keyword>
<feature type="transmembrane region" description="Helical" evidence="9">
    <location>
        <begin position="7"/>
        <end position="29"/>
    </location>
</feature>
<dbReference type="InterPro" id="IPR052157">
    <property type="entry name" value="BCAA_transport_permease"/>
</dbReference>
<evidence type="ECO:0000256" key="3">
    <source>
        <dbReference type="ARBA" id="ARBA00022475"/>
    </source>
</evidence>
<gene>
    <name evidence="10" type="ORF">LCGC14_1151340</name>
</gene>
<sequence length="263" mass="28460">FNAIYNVCQLVNFAQGHFAMLAIVSWYFLIVVYKVPIAIALVIMIVVSMLFGVAIQFLVAEPLIRRKIPLVSLVIATLGAGLCAEGIAGIFTNFSILLIEPVFGYMTIKVGPVGLLMQYVLIYGCTVFLCFFYWWFLEKTWIGLRLRAVGVNAEMASLEGVNLNKIRCLAWCISAGICAIAGWLIGPLIQSSALVGLSLVIYGFVAAAIGGFRSSFGPLLGGILIGLLISFSRAYLHPAAGELAMFLALILILTFRPKGLIVA</sequence>
<feature type="non-terminal residue" evidence="10">
    <location>
        <position position="1"/>
    </location>
</feature>
<dbReference type="PANTHER" id="PTHR11795:SF450">
    <property type="entry name" value="ABC TRANSPORTER PERMEASE PROTEIN"/>
    <property type="match status" value="1"/>
</dbReference>
<dbReference type="GO" id="GO:0005886">
    <property type="term" value="C:plasma membrane"/>
    <property type="evidence" value="ECO:0007669"/>
    <property type="project" value="UniProtKB-SubCell"/>
</dbReference>
<dbReference type="CDD" id="cd06582">
    <property type="entry name" value="TM_PBP1_LivH_like"/>
    <property type="match status" value="1"/>
</dbReference>
<feature type="transmembrane region" description="Helical" evidence="9">
    <location>
        <begin position="35"/>
        <end position="58"/>
    </location>
</feature>
<keyword evidence="6 9" id="KW-1133">Transmembrane helix</keyword>
<dbReference type="EMBL" id="LAZR01005537">
    <property type="protein sequence ID" value="KKM99087.1"/>
    <property type="molecule type" value="Genomic_DNA"/>
</dbReference>
<protein>
    <recommendedName>
        <fullName evidence="11">Branched-chain amino acid ABC transporter permease</fullName>
    </recommendedName>
</protein>
<feature type="transmembrane region" description="Helical" evidence="9">
    <location>
        <begin position="116"/>
        <end position="137"/>
    </location>
</feature>
<feature type="transmembrane region" description="Helical" evidence="9">
    <location>
        <begin position="243"/>
        <end position="261"/>
    </location>
</feature>
<dbReference type="Pfam" id="PF02653">
    <property type="entry name" value="BPD_transp_2"/>
    <property type="match status" value="1"/>
</dbReference>
<evidence type="ECO:0000256" key="4">
    <source>
        <dbReference type="ARBA" id="ARBA00022692"/>
    </source>
</evidence>
<keyword evidence="2" id="KW-0813">Transport</keyword>
<keyword evidence="3" id="KW-1003">Cell membrane</keyword>
<dbReference type="AlphaFoldDB" id="A0A0F9Q0Y0"/>
<keyword evidence="5" id="KW-0029">Amino-acid transport</keyword>
<dbReference type="PANTHER" id="PTHR11795">
    <property type="entry name" value="BRANCHED-CHAIN AMINO ACID TRANSPORT SYSTEM PERMEASE PROTEIN LIVH"/>
    <property type="match status" value="1"/>
</dbReference>
<evidence type="ECO:0000256" key="7">
    <source>
        <dbReference type="ARBA" id="ARBA00023136"/>
    </source>
</evidence>
<organism evidence="10">
    <name type="scientific">marine sediment metagenome</name>
    <dbReference type="NCBI Taxonomy" id="412755"/>
    <lineage>
        <taxon>unclassified sequences</taxon>
        <taxon>metagenomes</taxon>
        <taxon>ecological metagenomes</taxon>
    </lineage>
</organism>